<evidence type="ECO:0000313" key="3">
    <source>
        <dbReference type="EMBL" id="MBD3847225.1"/>
    </source>
</evidence>
<dbReference type="Proteomes" id="UP000619295">
    <property type="component" value="Unassembled WGS sequence"/>
</dbReference>
<dbReference type="EMBL" id="JACXWY010000009">
    <property type="protein sequence ID" value="MBD3847225.1"/>
    <property type="molecule type" value="Genomic_DNA"/>
</dbReference>
<proteinExistence type="predicted"/>
<evidence type="ECO:0000256" key="1">
    <source>
        <dbReference type="ARBA" id="ARBA00023002"/>
    </source>
</evidence>
<dbReference type="Gene3D" id="3.50.50.60">
    <property type="entry name" value="FAD/NAD(P)-binding domain"/>
    <property type="match status" value="1"/>
</dbReference>
<dbReference type="AlphaFoldDB" id="A0A927HZ53"/>
<dbReference type="InterPro" id="IPR036188">
    <property type="entry name" value="FAD/NAD-bd_sf"/>
</dbReference>
<keyword evidence="4" id="KW-1185">Reference proteome</keyword>
<dbReference type="PANTHER" id="PTHR13847">
    <property type="entry name" value="SARCOSINE DEHYDROGENASE-RELATED"/>
    <property type="match status" value="1"/>
</dbReference>
<keyword evidence="1" id="KW-0560">Oxidoreductase</keyword>
<accession>A0A927HZ53</accession>
<dbReference type="GO" id="GO:0005737">
    <property type="term" value="C:cytoplasm"/>
    <property type="evidence" value="ECO:0007669"/>
    <property type="project" value="TreeGrafter"/>
</dbReference>
<gene>
    <name evidence="3" type="ORF">IED13_16060</name>
</gene>
<evidence type="ECO:0000259" key="2">
    <source>
        <dbReference type="Pfam" id="PF01266"/>
    </source>
</evidence>
<dbReference type="Gene3D" id="3.30.9.10">
    <property type="entry name" value="D-Amino Acid Oxidase, subunit A, domain 2"/>
    <property type="match status" value="1"/>
</dbReference>
<organism evidence="3 4">
    <name type="scientific">Bosea spartocytisi</name>
    <dbReference type="NCBI Taxonomy" id="2773451"/>
    <lineage>
        <taxon>Bacteria</taxon>
        <taxon>Pseudomonadati</taxon>
        <taxon>Pseudomonadota</taxon>
        <taxon>Alphaproteobacteria</taxon>
        <taxon>Hyphomicrobiales</taxon>
        <taxon>Boseaceae</taxon>
        <taxon>Bosea</taxon>
    </lineage>
</organism>
<reference evidence="3" key="1">
    <citation type="submission" date="2020-09" db="EMBL/GenBank/DDBJ databases">
        <title>Bosea spartocytisi sp. nov. a root nodule endophyte of Spartocytisus supranubius in the high mountain ecosystem fo the Teide National Park (Canary Islands, Spain).</title>
        <authorList>
            <person name="Pulido-Suarez L."/>
            <person name="Peix A."/>
            <person name="Igual J.M."/>
            <person name="Socas-Perez N."/>
            <person name="Velazquez E."/>
            <person name="Flores-Felix J.D."/>
            <person name="Leon-Barrios M."/>
        </authorList>
    </citation>
    <scope>NUCLEOTIDE SEQUENCE</scope>
    <source>
        <strain evidence="3">SSUT16</strain>
    </source>
</reference>
<dbReference type="RefSeq" id="WP_038363205.1">
    <property type="nucleotide sequence ID" value="NZ_JACXWY010000009.1"/>
</dbReference>
<dbReference type="GO" id="GO:0016491">
    <property type="term" value="F:oxidoreductase activity"/>
    <property type="evidence" value="ECO:0007669"/>
    <property type="project" value="UniProtKB-KW"/>
</dbReference>
<feature type="domain" description="FAD dependent oxidoreductase" evidence="2">
    <location>
        <begin position="36"/>
        <end position="385"/>
    </location>
</feature>
<dbReference type="Pfam" id="PF01266">
    <property type="entry name" value="DAO"/>
    <property type="match status" value="1"/>
</dbReference>
<dbReference type="InterPro" id="IPR006076">
    <property type="entry name" value="FAD-dep_OxRdtase"/>
</dbReference>
<protein>
    <submittedName>
        <fullName evidence="3">FAD-binding oxidoreductase</fullName>
    </submittedName>
</protein>
<comment type="caution">
    <text evidence="3">The sequence shown here is derived from an EMBL/GenBank/DDBJ whole genome shotgun (WGS) entry which is preliminary data.</text>
</comment>
<dbReference type="PANTHER" id="PTHR13847:SF281">
    <property type="entry name" value="FAD DEPENDENT OXIDOREDUCTASE DOMAIN-CONTAINING PROTEIN"/>
    <property type="match status" value="1"/>
</dbReference>
<sequence>MAEPTGVLAPNFTTDPYWWDAAPPETARDPLPEETDILVVGSGYCGLSAAAELARNGVDVTVVDAEELGAGASTRSGGMVSSGQKLVIGGAIKGVDAARMERLLEDSLSSYEHLKSLIREKELDADLGVFGRYFGAHVPGHYDRLRRHGELLAKHTGVTVHEIPKSRQHEITKTDFYHGGIVIDDYGGLHPAKYHRALRRLAQANGAKLRSHAPVLKVGPLANGFHAVETGRGMVRARHVFFGTNGYSDKASGFLHKRIVGVRSYQIATEPLPPELMAEINPGRRMITDSKRELIYTRPSPDGTRILFGSRPGMLNVPEREAAPRLHAMMLKVWPQLAGYKVTHCWSGKVGMTADKIAHMGKLGGIDFAVGCNGNGVALMTYLGHQSALKLLGKQNRRSAFDDPAFPEIPVPLYDGRPWFLPIVSGWYHLQDAIDRRLARF</sequence>
<name>A0A927HZ53_9HYPH</name>
<dbReference type="SUPFAM" id="SSF51905">
    <property type="entry name" value="FAD/NAD(P)-binding domain"/>
    <property type="match status" value="1"/>
</dbReference>
<evidence type="ECO:0000313" key="4">
    <source>
        <dbReference type="Proteomes" id="UP000619295"/>
    </source>
</evidence>